<feature type="chain" id="PRO_5038001386" evidence="2">
    <location>
        <begin position="22"/>
        <end position="338"/>
    </location>
</feature>
<dbReference type="EMBL" id="JACXSI010000055">
    <property type="protein sequence ID" value="MBD3110056.1"/>
    <property type="molecule type" value="Genomic_DNA"/>
</dbReference>
<protein>
    <submittedName>
        <fullName evidence="3">TAXI family TRAP transporter solute-binding subunit</fullName>
    </submittedName>
</protein>
<gene>
    <name evidence="3" type="ORF">IEO70_17095</name>
</gene>
<dbReference type="PANTHER" id="PTHR42941">
    <property type="entry name" value="SLL1037 PROTEIN"/>
    <property type="match status" value="1"/>
</dbReference>
<dbReference type="NCBIfam" id="TIGR02122">
    <property type="entry name" value="TRAP_TAXI"/>
    <property type="match status" value="1"/>
</dbReference>
<dbReference type="Pfam" id="PF16868">
    <property type="entry name" value="NMT1_3"/>
    <property type="match status" value="1"/>
</dbReference>
<dbReference type="CDD" id="cd13567">
    <property type="entry name" value="PBP2_TtGluBP"/>
    <property type="match status" value="1"/>
</dbReference>
<keyword evidence="4" id="KW-1185">Reference proteome</keyword>
<evidence type="ECO:0000313" key="4">
    <source>
        <dbReference type="Proteomes" id="UP000602076"/>
    </source>
</evidence>
<feature type="region of interest" description="Disordered" evidence="1">
    <location>
        <begin position="27"/>
        <end position="47"/>
    </location>
</feature>
<dbReference type="Gene3D" id="3.40.190.10">
    <property type="entry name" value="Periplasmic binding protein-like II"/>
    <property type="match status" value="2"/>
</dbReference>
<name>A0A927CYL6_9BACI</name>
<accession>A0A927CYL6</accession>
<feature type="signal peptide" evidence="2">
    <location>
        <begin position="1"/>
        <end position="21"/>
    </location>
</feature>
<dbReference type="Proteomes" id="UP000602076">
    <property type="component" value="Unassembled WGS sequence"/>
</dbReference>
<evidence type="ECO:0000256" key="1">
    <source>
        <dbReference type="SAM" id="MobiDB-lite"/>
    </source>
</evidence>
<reference evidence="3" key="1">
    <citation type="submission" date="2020-09" db="EMBL/GenBank/DDBJ databases">
        <title>Bacillus faecalis sp. nov., a moderately halophilic bacterium isolated from cow faeces.</title>
        <authorList>
            <person name="Jiang L."/>
            <person name="Lee J."/>
        </authorList>
    </citation>
    <scope>NUCLEOTIDE SEQUENCE</scope>
    <source>
        <strain evidence="3">AGMB 02131</strain>
    </source>
</reference>
<dbReference type="SUPFAM" id="SSF53850">
    <property type="entry name" value="Periplasmic binding protein-like II"/>
    <property type="match status" value="1"/>
</dbReference>
<dbReference type="InterPro" id="IPR011852">
    <property type="entry name" value="TRAP_TAXI"/>
</dbReference>
<organism evidence="3 4">
    <name type="scientific">Peribacillus faecalis</name>
    <dbReference type="NCBI Taxonomy" id="2772559"/>
    <lineage>
        <taxon>Bacteria</taxon>
        <taxon>Bacillati</taxon>
        <taxon>Bacillota</taxon>
        <taxon>Bacilli</taxon>
        <taxon>Bacillales</taxon>
        <taxon>Bacillaceae</taxon>
        <taxon>Peribacillus</taxon>
    </lineage>
</organism>
<evidence type="ECO:0000313" key="3">
    <source>
        <dbReference type="EMBL" id="MBD3110056.1"/>
    </source>
</evidence>
<proteinExistence type="predicted"/>
<sequence>MKQRKLFMLFLLMLSMVVFIAACGGNEDSGSSDTTDDEKETEKEEPKAEKAFLNLVTGGTGGTYYPLGGAFAQIISDNTNAETTAQSSGASAENMQAISSGDADLAFTQTDIASYATEGKLMFDQKITNIKAIAALYPETIQIVTTKKSGIASIEDLKGKTVSVGAPGSGTFANAEQILEVHGMTMDDIKPQNLSFDESTDGIQSGTIDAAFITAGTPTGSVEGLSATTDVVILPIAEDKISQLIEKYPYYAKEEIPAGTYKLENAVPTVAVQAMLVASDELDEDLVYEITKSIFENLDKVSAAHAKGKLIDVQNALNGVGIDVHPGAKKYFDEQGVK</sequence>
<dbReference type="PANTHER" id="PTHR42941:SF1">
    <property type="entry name" value="SLL1037 PROTEIN"/>
    <property type="match status" value="1"/>
</dbReference>
<dbReference type="PROSITE" id="PS51257">
    <property type="entry name" value="PROKAR_LIPOPROTEIN"/>
    <property type="match status" value="1"/>
</dbReference>
<dbReference type="AlphaFoldDB" id="A0A927CYL6"/>
<evidence type="ECO:0000256" key="2">
    <source>
        <dbReference type="SAM" id="SignalP"/>
    </source>
</evidence>
<comment type="caution">
    <text evidence="3">The sequence shown here is derived from an EMBL/GenBank/DDBJ whole genome shotgun (WGS) entry which is preliminary data.</text>
</comment>
<keyword evidence="2" id="KW-0732">Signal</keyword>
<dbReference type="RefSeq" id="WP_190999592.1">
    <property type="nucleotide sequence ID" value="NZ_JACXSI010000055.1"/>
</dbReference>